<keyword evidence="2" id="KW-1185">Reference proteome</keyword>
<evidence type="ECO:0000313" key="1">
    <source>
        <dbReference type="EMBL" id="RZC52535.1"/>
    </source>
</evidence>
<accession>A0A4Y7IYN3</accession>
<reference evidence="1 2" key="1">
    <citation type="journal article" date="2018" name="Science">
        <title>The opium poppy genome and morphinan production.</title>
        <authorList>
            <person name="Guo L."/>
            <person name="Winzer T."/>
            <person name="Yang X."/>
            <person name="Li Y."/>
            <person name="Ning Z."/>
            <person name="He Z."/>
            <person name="Teodor R."/>
            <person name="Lu Y."/>
            <person name="Bowser T.A."/>
            <person name="Graham I.A."/>
            <person name="Ye K."/>
        </authorList>
    </citation>
    <scope>NUCLEOTIDE SEQUENCE [LARGE SCALE GENOMIC DNA]</scope>
    <source>
        <strain evidence="2">cv. HN1</strain>
        <tissue evidence="1">Leaves</tissue>
    </source>
</reference>
<gene>
    <name evidence="1" type="ORF">C5167_020961</name>
</gene>
<dbReference type="Gramene" id="RZC52535">
    <property type="protein sequence ID" value="RZC52535"/>
    <property type="gene ID" value="C5167_020961"/>
</dbReference>
<dbReference type="EMBL" id="CM010716">
    <property type="protein sequence ID" value="RZC52535.1"/>
    <property type="molecule type" value="Genomic_DNA"/>
</dbReference>
<sequence length="130" mass="15365">MSNMVTRMREDRRNLGPPIRMQDYNTSVKKRRTVTVRKCKENKEVHEVQGVKLKPVDNLKILKVLNRNEKPVVTNFFRKNNERSMAWEHLNLQLHISGKNMDSLMRKGDVAGDIIEFYILKLQNNIKKMS</sequence>
<protein>
    <submittedName>
        <fullName evidence="1">Uncharacterized protein</fullName>
    </submittedName>
</protein>
<organism evidence="1 2">
    <name type="scientific">Papaver somniferum</name>
    <name type="common">Opium poppy</name>
    <dbReference type="NCBI Taxonomy" id="3469"/>
    <lineage>
        <taxon>Eukaryota</taxon>
        <taxon>Viridiplantae</taxon>
        <taxon>Streptophyta</taxon>
        <taxon>Embryophyta</taxon>
        <taxon>Tracheophyta</taxon>
        <taxon>Spermatophyta</taxon>
        <taxon>Magnoliopsida</taxon>
        <taxon>Ranunculales</taxon>
        <taxon>Papaveraceae</taxon>
        <taxon>Papaveroideae</taxon>
        <taxon>Papaver</taxon>
    </lineage>
</organism>
<dbReference type="Proteomes" id="UP000316621">
    <property type="component" value="Chromosome 2"/>
</dbReference>
<dbReference type="AlphaFoldDB" id="A0A4Y7IYN3"/>
<name>A0A4Y7IYN3_PAPSO</name>
<proteinExistence type="predicted"/>
<evidence type="ECO:0000313" key="2">
    <source>
        <dbReference type="Proteomes" id="UP000316621"/>
    </source>
</evidence>